<dbReference type="Pfam" id="PF00561">
    <property type="entry name" value="Abhydrolase_1"/>
    <property type="match status" value="1"/>
</dbReference>
<dbReference type="SUPFAM" id="SSF53474">
    <property type="entry name" value="alpha/beta-Hydrolases"/>
    <property type="match status" value="1"/>
</dbReference>
<proteinExistence type="predicted"/>
<dbReference type="PANTHER" id="PTHR43433:SF5">
    <property type="entry name" value="AB HYDROLASE-1 DOMAIN-CONTAINING PROTEIN"/>
    <property type="match status" value="1"/>
</dbReference>
<dbReference type="InterPro" id="IPR050471">
    <property type="entry name" value="AB_hydrolase"/>
</dbReference>
<dbReference type="EMBL" id="FNEI01000007">
    <property type="protein sequence ID" value="SDJ11370.1"/>
    <property type="molecule type" value="Genomic_DNA"/>
</dbReference>
<dbReference type="InterPro" id="IPR013595">
    <property type="entry name" value="Pept_S33_TAP-like_C"/>
</dbReference>
<gene>
    <name evidence="3" type="ORF">SAMN05216555_10774</name>
</gene>
<feature type="domain" description="Peptidase S33 tripeptidyl aminopeptidase-like C-terminal" evidence="2">
    <location>
        <begin position="179"/>
        <end position="239"/>
    </location>
</feature>
<dbReference type="PANTHER" id="PTHR43433">
    <property type="entry name" value="HYDROLASE, ALPHA/BETA FOLD FAMILY PROTEIN"/>
    <property type="match status" value="1"/>
</dbReference>
<evidence type="ECO:0000259" key="1">
    <source>
        <dbReference type="Pfam" id="PF00561"/>
    </source>
</evidence>
<dbReference type="AlphaFoldDB" id="A0A1G8R4N4"/>
<dbReference type="OrthoDB" id="7958481at2"/>
<evidence type="ECO:0000259" key="2">
    <source>
        <dbReference type="Pfam" id="PF08386"/>
    </source>
</evidence>
<organism evidence="3 4">
    <name type="scientific">Arthrobacter cupressi</name>
    <dbReference type="NCBI Taxonomy" id="1045773"/>
    <lineage>
        <taxon>Bacteria</taxon>
        <taxon>Bacillati</taxon>
        <taxon>Actinomycetota</taxon>
        <taxon>Actinomycetes</taxon>
        <taxon>Micrococcales</taxon>
        <taxon>Micrococcaceae</taxon>
        <taxon>Arthrobacter</taxon>
    </lineage>
</organism>
<name>A0A1G8R4N4_9MICC</name>
<protein>
    <submittedName>
        <fullName evidence="3">Pimeloyl-ACP methyl ester carboxylesterase</fullName>
    </submittedName>
</protein>
<dbReference type="GO" id="GO:0046503">
    <property type="term" value="P:glycerolipid catabolic process"/>
    <property type="evidence" value="ECO:0007669"/>
    <property type="project" value="TreeGrafter"/>
</dbReference>
<feature type="domain" description="AB hydrolase-1" evidence="1">
    <location>
        <begin position="22"/>
        <end position="120"/>
    </location>
</feature>
<dbReference type="InterPro" id="IPR000073">
    <property type="entry name" value="AB_hydrolase_1"/>
</dbReference>
<evidence type="ECO:0000313" key="4">
    <source>
        <dbReference type="Proteomes" id="UP000182130"/>
    </source>
</evidence>
<evidence type="ECO:0000313" key="3">
    <source>
        <dbReference type="EMBL" id="SDJ11370.1"/>
    </source>
</evidence>
<dbReference type="Proteomes" id="UP000182130">
    <property type="component" value="Unassembled WGS sequence"/>
</dbReference>
<reference evidence="4" key="1">
    <citation type="submission" date="2016-10" db="EMBL/GenBank/DDBJ databases">
        <authorList>
            <person name="Varghese N."/>
            <person name="Submissions S."/>
        </authorList>
    </citation>
    <scope>NUCLEOTIDE SEQUENCE [LARGE SCALE GENOMIC DNA]</scope>
    <source>
        <strain evidence="4">CGMCC 1.10783</strain>
    </source>
</reference>
<dbReference type="STRING" id="1045773.SAMN05216555_10774"/>
<dbReference type="PRINTS" id="PR00111">
    <property type="entry name" value="ABHYDROLASE"/>
</dbReference>
<dbReference type="InterPro" id="IPR029058">
    <property type="entry name" value="AB_hydrolase_fold"/>
</dbReference>
<dbReference type="Pfam" id="PF08386">
    <property type="entry name" value="Abhydrolase_4"/>
    <property type="match status" value="1"/>
</dbReference>
<dbReference type="RefSeq" id="WP_074588874.1">
    <property type="nucleotide sequence ID" value="NZ_FNEI01000007.1"/>
</dbReference>
<keyword evidence="4" id="KW-1185">Reference proteome</keyword>
<accession>A0A1G8R4N4</accession>
<dbReference type="GO" id="GO:0004806">
    <property type="term" value="F:triacylglycerol lipase activity"/>
    <property type="evidence" value="ECO:0007669"/>
    <property type="project" value="TreeGrafter"/>
</dbReference>
<dbReference type="Gene3D" id="3.40.50.1820">
    <property type="entry name" value="alpha/beta hydrolase"/>
    <property type="match status" value="1"/>
</dbReference>
<sequence>MKIAPAPDGAELLWSEAGDGEPLLLLAGQTTGMAGWGPTADALAGHFRVIRYDHRGVGGSSKGRPERYTTRLLAADAAAVLDAAGVGSAHVYGHSMGGRIAQWLAIDHPERVRALVLAGTSGGRRSGAEVDARAFEILLSGDPELMAPLFFDPAWTREHPDAVRSFFGTKASAWAKARHFQASRAHDAWDSLGTIHAPTLILHGTEDVLTPLADAVLLHRGIRRSTLVKVPGARHGLHLDHPETIAWIRQFISAK</sequence>